<keyword evidence="2" id="KW-1185">Reference proteome</keyword>
<name>A0A371J0P7_9FIRM</name>
<proteinExistence type="predicted"/>
<dbReference type="RefSeq" id="WP_094377408.1">
    <property type="nucleotide sequence ID" value="NZ_NOKA02000159.1"/>
</dbReference>
<sequence>MLSEVKNVINERIQTNNEDDFNIEKCRNKLIDFLSENVKQTINILEQLDAKEVLYVSEVFEEIAYNLQSTEYIKCLRDIEKKYPNIDISDSIEVAEEYI</sequence>
<comment type="caution">
    <text evidence="1">The sequence shown here is derived from an EMBL/GenBank/DDBJ whole genome shotgun (WGS) entry which is preliminary data.</text>
</comment>
<evidence type="ECO:0000313" key="2">
    <source>
        <dbReference type="Proteomes" id="UP000216411"/>
    </source>
</evidence>
<dbReference type="Proteomes" id="UP000216411">
    <property type="component" value="Unassembled WGS sequence"/>
</dbReference>
<protein>
    <submittedName>
        <fullName evidence="1">Uncharacterized protein</fullName>
    </submittedName>
</protein>
<evidence type="ECO:0000313" key="1">
    <source>
        <dbReference type="EMBL" id="RDY26283.1"/>
    </source>
</evidence>
<gene>
    <name evidence="1" type="ORF">CG710_021820</name>
</gene>
<accession>A0A371J0P7</accession>
<reference evidence="1 2" key="1">
    <citation type="journal article" date="2017" name="Genome Announc.">
        <title>Draft Genome Sequence of a Sporulating and Motile Strain of Lachnotalea glycerini Isolated from Water in Quebec City, Canada.</title>
        <authorList>
            <person name="Maheux A.F."/>
            <person name="Boudreau D.K."/>
            <person name="Berube E."/>
            <person name="Boissinot M."/>
            <person name="Raymond F."/>
            <person name="Brodeur S."/>
            <person name="Corbeil J."/>
            <person name="Isabel S."/>
            <person name="Omar R.F."/>
            <person name="Bergeron M.G."/>
        </authorList>
    </citation>
    <scope>NUCLEOTIDE SEQUENCE [LARGE SCALE GENOMIC DNA]</scope>
    <source>
        <strain evidence="1 2">CCRI-19302</strain>
    </source>
</reference>
<organism evidence="1 2">
    <name type="scientific">Lachnotalea glycerini</name>
    <dbReference type="NCBI Taxonomy" id="1763509"/>
    <lineage>
        <taxon>Bacteria</taxon>
        <taxon>Bacillati</taxon>
        <taxon>Bacillota</taxon>
        <taxon>Clostridia</taxon>
        <taxon>Lachnospirales</taxon>
        <taxon>Lachnospiraceae</taxon>
        <taxon>Lachnotalea</taxon>
    </lineage>
</organism>
<dbReference type="AlphaFoldDB" id="A0A371J0P7"/>
<dbReference type="OrthoDB" id="1190548at2"/>
<dbReference type="EMBL" id="NOKA02000159">
    <property type="protein sequence ID" value="RDY26283.1"/>
    <property type="molecule type" value="Genomic_DNA"/>
</dbReference>